<name>T0KZV9_9MICR</name>
<evidence type="ECO:0000256" key="1">
    <source>
        <dbReference type="SAM" id="Phobius"/>
    </source>
</evidence>
<evidence type="ECO:0000313" key="2">
    <source>
        <dbReference type="EMBL" id="EQB60822.1"/>
    </source>
</evidence>
<feature type="transmembrane region" description="Helical" evidence="1">
    <location>
        <begin position="147"/>
        <end position="170"/>
    </location>
</feature>
<reference evidence="2 3" key="1">
    <citation type="journal article" date="2013" name="BMC Genomics">
        <title>Genome sequencing and comparative genomics of honey bee microsporidia, Nosema apis reveal novel insights into host-parasite interactions.</title>
        <authorList>
            <person name="Chen Yp."/>
            <person name="Pettis J.S."/>
            <person name="Zhao Y."/>
            <person name="Liu X."/>
            <person name="Tallon L.J."/>
            <person name="Sadzewicz L.D."/>
            <person name="Li R."/>
            <person name="Zheng H."/>
            <person name="Huang S."/>
            <person name="Zhang X."/>
            <person name="Hamilton M.C."/>
            <person name="Pernal S.F."/>
            <person name="Melathopoulos A.P."/>
            <person name="Yan X."/>
            <person name="Evans J.D."/>
        </authorList>
    </citation>
    <scope>NUCLEOTIDE SEQUENCE [LARGE SCALE GENOMIC DNA]</scope>
    <source>
        <strain evidence="2 3">BRL 01</strain>
    </source>
</reference>
<evidence type="ECO:0000313" key="3">
    <source>
        <dbReference type="Proteomes" id="UP000053780"/>
    </source>
</evidence>
<dbReference type="HOGENOM" id="CLU_115931_0_0_1"/>
<keyword evidence="1" id="KW-1133">Transmembrane helix</keyword>
<proteinExistence type="predicted"/>
<dbReference type="AlphaFoldDB" id="T0KZV9"/>
<dbReference type="OrthoDB" id="759142at2759"/>
<protein>
    <submittedName>
        <fullName evidence="2">Membrane integral protein</fullName>
    </submittedName>
</protein>
<dbReference type="EMBL" id="KE647232">
    <property type="protein sequence ID" value="EQB60822.1"/>
    <property type="molecule type" value="Genomic_DNA"/>
</dbReference>
<organism evidence="2 3">
    <name type="scientific">Vairimorpha apis BRL 01</name>
    <dbReference type="NCBI Taxonomy" id="1037528"/>
    <lineage>
        <taxon>Eukaryota</taxon>
        <taxon>Fungi</taxon>
        <taxon>Fungi incertae sedis</taxon>
        <taxon>Microsporidia</taxon>
        <taxon>Nosematidae</taxon>
        <taxon>Vairimorpha</taxon>
    </lineage>
</organism>
<keyword evidence="1" id="KW-0812">Transmembrane</keyword>
<gene>
    <name evidence="2" type="ORF">NAPIS_ORF01607</name>
</gene>
<keyword evidence="1" id="KW-0472">Membrane</keyword>
<dbReference type="Proteomes" id="UP000053780">
    <property type="component" value="Unassembled WGS sequence"/>
</dbReference>
<dbReference type="VEuPathDB" id="MicrosporidiaDB:NAPIS_ORF01607"/>
<sequence>MFDKNVTKRTIVFDVTGEQICQGFFKPLNSNEGFFDVKIRSEDGGLFFEALNLKNHTPFAFNVSDNKDLYCEILFNPDKNNNYKKSELELLFETKFDTFNKSVAKQVRVEPATYTLTKLNNLLHEANIKTEELAYSLEHVGIENKKMFVFSIILSLATLISYIGVQIYLLQNMRKFFKNKKLI</sequence>
<keyword evidence="3" id="KW-1185">Reference proteome</keyword>
<accession>T0KZV9</accession>